<organism evidence="4 5">
    <name type="scientific">Trypanosoma cruzi</name>
    <dbReference type="NCBI Taxonomy" id="5693"/>
    <lineage>
        <taxon>Eukaryota</taxon>
        <taxon>Discoba</taxon>
        <taxon>Euglenozoa</taxon>
        <taxon>Kinetoplastea</taxon>
        <taxon>Metakinetoplastina</taxon>
        <taxon>Trypanosomatida</taxon>
        <taxon>Trypanosomatidae</taxon>
        <taxon>Trypanosoma</taxon>
        <taxon>Schizotrypanum</taxon>
    </lineage>
</organism>
<dbReference type="GO" id="GO:0004659">
    <property type="term" value="F:prenyltransferase activity"/>
    <property type="evidence" value="ECO:0007669"/>
    <property type="project" value="InterPro"/>
</dbReference>
<sequence>MRNFSGFGKKGENGGNSIELLGEPLLKPSMMDIISHEAFLQWWYFNAHLRDVDSEKEFSFFTSFFAFKDPKKELKGDFYDACTWALIDVTEKKYYPDSLLDRRAAEIIIGKIEANEAKYNINEYPVEIIKELLKQGKVPLPDRLMEKTAVYDNDTLKINFNDEFFLEGEGDDAERRYKLHHHNPLRNITVELEFTARTIPSFHGDNGFIKRMFYYYYPSMSVEGKLTIGDSTINVKGDGWYDREYGSPADDSRENHGIWNWFGLQLSNGYQLNLFELFDGITGKREEQLAVLTSGEKRYTCRDFIIEPVECWTSLVTFQDYNVAFHIELPSFQLSFDLRASFNHQEFQTVLTFFGFYEGRVTGEGSHEGTPVSIIGFYEQKNASSPASTFSIINKLGEKTRGILSEVYPLHASVEWIEKNVLGRFCTCKGVLPQHICDTLFLPVRFLIDRGGKCWRTFFLFACSNALSRDYADTSRCVIITELGHVGSLIIDDIEDGSSVRRGGKAAHVEFGTPTAINAGTACFFMSVPFADVSSLPAEKAKRFYELYFEMMKAAHAGQGLDIRGLGYLMPDVVRTGETKALEDALKAIHTCKTGAICGAICSFACVLTDTSEEVTLAMEEFGKAIGLAYQIIDDVLGVKGFEGNLKEAGEDIRDGKITYPVAKAMGKLELPQRERIWSILNERTSDREKIEEALSLINSANVVDECVADARQLVEEEWKVVDPLIPDTVSKVMLRALCFYIIRRNC</sequence>
<dbReference type="Gene3D" id="2.40.370.10">
    <property type="entry name" value="AttH-like domain"/>
    <property type="match status" value="2"/>
</dbReference>
<dbReference type="VEuPathDB" id="TriTrypDB:C3747_2g466"/>
<dbReference type="Gene3D" id="1.10.600.10">
    <property type="entry name" value="Farnesyl Diphosphate Synthase"/>
    <property type="match status" value="1"/>
</dbReference>
<dbReference type="Pfam" id="PF17186">
    <property type="entry name" value="Lipocalin_9"/>
    <property type="match status" value="1"/>
</dbReference>
<evidence type="ECO:0000313" key="4">
    <source>
        <dbReference type="EMBL" id="PWV21596.1"/>
    </source>
</evidence>
<evidence type="ECO:0000259" key="3">
    <source>
        <dbReference type="Pfam" id="PF07143"/>
    </source>
</evidence>
<dbReference type="Pfam" id="PF00348">
    <property type="entry name" value="polyprenyl_synt"/>
    <property type="match status" value="1"/>
</dbReference>
<dbReference type="InterPro" id="IPR008949">
    <property type="entry name" value="Isoprenoid_synthase_dom_sf"/>
</dbReference>
<evidence type="ECO:0000256" key="1">
    <source>
        <dbReference type="ARBA" id="ARBA00022723"/>
    </source>
</evidence>
<dbReference type="VEuPathDB" id="TriTrypDB:TcCLB.506211.150"/>
<dbReference type="InterPro" id="IPR010791">
    <property type="entry name" value="AttH_dom"/>
</dbReference>
<dbReference type="Proteomes" id="UP000246078">
    <property type="component" value="Unassembled WGS sequence"/>
</dbReference>
<name>A0A2V2XLB8_TRYCR</name>
<dbReference type="InterPro" id="IPR000092">
    <property type="entry name" value="Polyprenyl_synt"/>
</dbReference>
<gene>
    <name evidence="4" type="ORF">C3747_2g466</name>
</gene>
<dbReference type="Pfam" id="PF07143">
    <property type="entry name" value="CrtC"/>
    <property type="match status" value="1"/>
</dbReference>
<dbReference type="VEuPathDB" id="TriTrypDB:C4B63_4g63"/>
<dbReference type="VEuPathDB" id="TriTrypDB:TCDM_00509"/>
<dbReference type="CDD" id="cd00685">
    <property type="entry name" value="Trans_IPPS_HT"/>
    <property type="match status" value="1"/>
</dbReference>
<dbReference type="VEuPathDB" id="TriTrypDB:TCSYLVIO_006069"/>
<dbReference type="SFLD" id="SFLDS00005">
    <property type="entry name" value="Isoprenoid_Synthase_Type_I"/>
    <property type="match status" value="1"/>
</dbReference>
<dbReference type="OrthoDB" id="6921389at2759"/>
<dbReference type="VEuPathDB" id="TriTrypDB:TcCLB.511289.80"/>
<protein>
    <submittedName>
        <fullName evidence="4">Putative polyprenyl synthase</fullName>
    </submittedName>
</protein>
<dbReference type="PANTHER" id="PTHR12001:SF44">
    <property type="entry name" value="GERANYLGERANYL PYROPHOSPHATE SYNTHASE"/>
    <property type="match status" value="1"/>
</dbReference>
<dbReference type="VEuPathDB" id="TriTrypDB:Tc_MARK_4779"/>
<dbReference type="EMBL" id="PRFC01000002">
    <property type="protein sequence ID" value="PWV21596.1"/>
    <property type="molecule type" value="Genomic_DNA"/>
</dbReference>
<dbReference type="OMA" id="VNGMYYY"/>
<feature type="domain" description="AttH" evidence="3">
    <location>
        <begin position="41"/>
        <end position="247"/>
    </location>
</feature>
<accession>A0A2V2XLB8</accession>
<dbReference type="InterPro" id="IPR033749">
    <property type="entry name" value="Polyprenyl_synt_CS"/>
</dbReference>
<dbReference type="InterPro" id="IPR023374">
    <property type="entry name" value="AttH-like_dom_sf"/>
</dbReference>
<dbReference type="PANTHER" id="PTHR12001">
    <property type="entry name" value="GERANYLGERANYL PYROPHOSPHATE SYNTHASE"/>
    <property type="match status" value="1"/>
</dbReference>
<dbReference type="SUPFAM" id="SSF48576">
    <property type="entry name" value="Terpenoid synthases"/>
    <property type="match status" value="1"/>
</dbReference>
<evidence type="ECO:0000256" key="2">
    <source>
        <dbReference type="ARBA" id="ARBA00022842"/>
    </source>
</evidence>
<dbReference type="GO" id="GO:0008299">
    <property type="term" value="P:isoprenoid biosynthetic process"/>
    <property type="evidence" value="ECO:0007669"/>
    <property type="project" value="InterPro"/>
</dbReference>
<proteinExistence type="predicted"/>
<dbReference type="SUPFAM" id="SSF159245">
    <property type="entry name" value="AttH-like"/>
    <property type="match status" value="1"/>
</dbReference>
<dbReference type="PROSITE" id="PS00723">
    <property type="entry name" value="POLYPRENYL_SYNTHASE_1"/>
    <property type="match status" value="1"/>
</dbReference>
<dbReference type="GO" id="GO:0046872">
    <property type="term" value="F:metal ion binding"/>
    <property type="evidence" value="ECO:0007669"/>
    <property type="project" value="UniProtKB-KW"/>
</dbReference>
<evidence type="ECO:0000313" key="5">
    <source>
        <dbReference type="Proteomes" id="UP000246078"/>
    </source>
</evidence>
<dbReference type="SMR" id="A0A2V2XLB8"/>
<dbReference type="VEuPathDB" id="TriTrypDB:TcCL_ESM00665"/>
<dbReference type="VEuPathDB" id="TriTrypDB:TcBrA4_0085690"/>
<keyword evidence="1" id="KW-0479">Metal-binding</keyword>
<dbReference type="VEuPathDB" id="TriTrypDB:ECC02_000998"/>
<dbReference type="VEuPathDB" id="TriTrypDB:BCY84_18600"/>
<dbReference type="AlphaFoldDB" id="A0A2V2XLB8"/>
<comment type="caution">
    <text evidence="4">The sequence shown here is derived from an EMBL/GenBank/DDBJ whole genome shotgun (WGS) entry which is preliminary data.</text>
</comment>
<keyword evidence="2" id="KW-0460">Magnesium</keyword>
<dbReference type="PROSITE" id="PS00444">
    <property type="entry name" value="POLYPRENYL_SYNTHASE_2"/>
    <property type="match status" value="1"/>
</dbReference>
<dbReference type="VEuPathDB" id="TriTrypDB:TcG_01105"/>
<reference evidence="4 5" key="1">
    <citation type="journal article" date="2018" name="Microb. Genom.">
        <title>Expanding an expanded genome: long-read sequencing of Trypanosoma cruzi.</title>
        <authorList>
            <person name="Berna L."/>
            <person name="Rodriguez M."/>
            <person name="Chiribao M.L."/>
            <person name="Parodi-Talice A."/>
            <person name="Pita S."/>
            <person name="Rijo G."/>
            <person name="Alvarez-Valin F."/>
            <person name="Robello C."/>
        </authorList>
    </citation>
    <scope>NUCLEOTIDE SEQUENCE [LARGE SCALE GENOMIC DNA]</scope>
    <source>
        <strain evidence="4 5">TCC</strain>
    </source>
</reference>